<evidence type="ECO:0000313" key="2">
    <source>
        <dbReference type="EMBL" id="MDQ1027117.1"/>
    </source>
</evidence>
<dbReference type="Proteomes" id="UP001230328">
    <property type="component" value="Unassembled WGS sequence"/>
</dbReference>
<proteinExistence type="predicted"/>
<dbReference type="RefSeq" id="WP_307522458.1">
    <property type="nucleotide sequence ID" value="NZ_JAUSZI010000002.1"/>
</dbReference>
<sequence>MPQDNDHTQEWTRLATHTDQAVEASLRWLSTQRLTDFHAYADAAIPLIEEALPAYLDRWGERSPGPGLAPVPVPAVKIAVPLVQQHHVAADHHAVVGQVREARALRVRGEALAGRHLTGVQRAEHWTGGHAEHLFAEGHTARAMDLLVRADGLLCAEDRRLAAVGVRLTHARLLRELGDREKALLLLEGFEEPLRTRQPGEGRLRMENGHEWSLPDLARAVEAEQRFHLFQRLLDLKAGLFGDTERYAEAERLYRELRPGMGPFADLQLASLAWRRGDAGAAGELLDALAPVFEDSGVSKASGPSEEPAELPSGYPEGALAFRRTAYCLLRARVANASEEALAWCAAGLSTAAALPQPELEWKLHAEQARLLRSAERFTSAQAAYGKAVRIVDQRRRVSTGLRWDNSYLAERLPVLHEALDLAVERRDALTALGIVDMLKARSFAARLALLPVPGADAPTADERELAEVTAELNALEYGDVKSEPGPDAAARAAGARELRIRRRRLVERIRRDDPRWRAVTEGAPVDFEEAVGAVAERVWRLPGVPGVPGVLDGRGRRAALSLYRRQGRVVAVVVSPDGVEVGARVLSGEVVRALEEYGKRLRESTRPGIDRTPLDFSPFFGVALEDLVPRRLVEAALAADTLLVVPHADLHGLPWQLLTALGRPLVRHTAVGVLPNLAGLPTLDRPPARSVRVSLFGVQDQPEHLRLNQLAEVEGELCDLEGLYGSERLLSRTATGARADVRTLLGLLDRQGGPGTVLHLSCHATAAGDDPYDAGLHLADGRLGIAQLAVRRVRYDEVVLAACSGAQRPSGTVRAEGRVQVVGDDAITLAHVFQEAGAAFVLGSPAPVGDRSARAFGLAWHRHRVGGASPLRAARAAACDLLDEGRPARHEWAGFTGFGCR</sequence>
<name>A0ABU0SUD6_9ACTN</name>
<organism evidence="2 3">
    <name type="scientific">Streptomyces umbrinus</name>
    <dbReference type="NCBI Taxonomy" id="67370"/>
    <lineage>
        <taxon>Bacteria</taxon>
        <taxon>Bacillati</taxon>
        <taxon>Actinomycetota</taxon>
        <taxon>Actinomycetes</taxon>
        <taxon>Kitasatosporales</taxon>
        <taxon>Streptomycetaceae</taxon>
        <taxon>Streptomyces</taxon>
        <taxon>Streptomyces phaeochromogenes group</taxon>
    </lineage>
</organism>
<reference evidence="2 3" key="1">
    <citation type="submission" date="2023-07" db="EMBL/GenBank/DDBJ databases">
        <title>Comparative genomics of wheat-associated soil bacteria to identify genetic determinants of phenazine resistance.</title>
        <authorList>
            <person name="Mouncey N."/>
        </authorList>
    </citation>
    <scope>NUCLEOTIDE SEQUENCE [LARGE SCALE GENOMIC DNA]</scope>
    <source>
        <strain evidence="2 3">V2I4</strain>
    </source>
</reference>
<evidence type="ECO:0000259" key="1">
    <source>
        <dbReference type="Pfam" id="PF12770"/>
    </source>
</evidence>
<evidence type="ECO:0000313" key="3">
    <source>
        <dbReference type="Proteomes" id="UP001230328"/>
    </source>
</evidence>
<dbReference type="Pfam" id="PF12770">
    <property type="entry name" value="CHAT"/>
    <property type="match status" value="1"/>
</dbReference>
<feature type="domain" description="CHAT" evidence="1">
    <location>
        <begin position="635"/>
        <end position="900"/>
    </location>
</feature>
<comment type="caution">
    <text evidence="2">The sequence shown here is derived from an EMBL/GenBank/DDBJ whole genome shotgun (WGS) entry which is preliminary data.</text>
</comment>
<gene>
    <name evidence="2" type="ORF">QF035_004699</name>
</gene>
<keyword evidence="3" id="KW-1185">Reference proteome</keyword>
<protein>
    <submittedName>
        <fullName evidence="2">Tetratricopeptide (TPR) repeat protein</fullName>
    </submittedName>
</protein>
<dbReference type="EMBL" id="JAUSZI010000002">
    <property type="protein sequence ID" value="MDQ1027117.1"/>
    <property type="molecule type" value="Genomic_DNA"/>
</dbReference>
<accession>A0ABU0SUD6</accession>
<dbReference type="InterPro" id="IPR024983">
    <property type="entry name" value="CHAT_dom"/>
</dbReference>